<evidence type="ECO:0000256" key="1">
    <source>
        <dbReference type="SAM" id="MobiDB-lite"/>
    </source>
</evidence>
<dbReference type="Proteomes" id="UP000324748">
    <property type="component" value="Unassembled WGS sequence"/>
</dbReference>
<gene>
    <name evidence="2" type="ORF">PGT21_013431</name>
</gene>
<feature type="region of interest" description="Disordered" evidence="1">
    <location>
        <begin position="20"/>
        <end position="43"/>
    </location>
</feature>
<keyword evidence="3" id="KW-1185">Reference proteome</keyword>
<comment type="caution">
    <text evidence="2">The sequence shown here is derived from an EMBL/GenBank/DDBJ whole genome shotgun (WGS) entry which is preliminary data.</text>
</comment>
<evidence type="ECO:0000313" key="3">
    <source>
        <dbReference type="Proteomes" id="UP000324748"/>
    </source>
</evidence>
<dbReference type="AlphaFoldDB" id="A0A5B0R162"/>
<accession>A0A5B0R162</accession>
<dbReference type="EMBL" id="VSWC01000001">
    <property type="protein sequence ID" value="KAA1119043.1"/>
    <property type="molecule type" value="Genomic_DNA"/>
</dbReference>
<reference evidence="2 3" key="1">
    <citation type="submission" date="2019-05" db="EMBL/GenBank/DDBJ databases">
        <title>Emergence of the Ug99 lineage of the wheat stem rust pathogen through somatic hybridization.</title>
        <authorList>
            <person name="Li F."/>
            <person name="Upadhyaya N.M."/>
            <person name="Sperschneider J."/>
            <person name="Matny O."/>
            <person name="Nguyen-Phuc H."/>
            <person name="Mago R."/>
            <person name="Raley C."/>
            <person name="Miller M.E."/>
            <person name="Silverstein K.A.T."/>
            <person name="Henningsen E."/>
            <person name="Hirsch C.D."/>
            <person name="Visser B."/>
            <person name="Pretorius Z.A."/>
            <person name="Steffenson B.J."/>
            <person name="Schwessinger B."/>
            <person name="Dodds P.N."/>
            <person name="Figueroa M."/>
        </authorList>
    </citation>
    <scope>NUCLEOTIDE SEQUENCE [LARGE SCALE GENOMIC DNA]</scope>
    <source>
        <strain evidence="2">21-0</strain>
    </source>
</reference>
<feature type="region of interest" description="Disordered" evidence="1">
    <location>
        <begin position="82"/>
        <end position="110"/>
    </location>
</feature>
<protein>
    <submittedName>
        <fullName evidence="2">Uncharacterized protein</fullName>
    </submittedName>
</protein>
<proteinExistence type="predicted"/>
<evidence type="ECO:0000313" key="2">
    <source>
        <dbReference type="EMBL" id="KAA1119043.1"/>
    </source>
</evidence>
<name>A0A5B0R162_PUCGR</name>
<organism evidence="2 3">
    <name type="scientific">Puccinia graminis f. sp. tritici</name>
    <dbReference type="NCBI Taxonomy" id="56615"/>
    <lineage>
        <taxon>Eukaryota</taxon>
        <taxon>Fungi</taxon>
        <taxon>Dikarya</taxon>
        <taxon>Basidiomycota</taxon>
        <taxon>Pucciniomycotina</taxon>
        <taxon>Pucciniomycetes</taxon>
        <taxon>Pucciniales</taxon>
        <taxon>Pucciniaceae</taxon>
        <taxon>Puccinia</taxon>
    </lineage>
</organism>
<sequence length="138" mass="14787">MDLIFGRKANVTPLVQYESQGGVDLYGADNNRKNNPESPSPETFLLGLSETDHLANQGDSSELPDTDVLIHSWANINSLSVSSKKSPTLAASGTASPGILTNNQTLNNSAHLPDSDLETLQMIIDKEETVPNNVSQPN</sequence>